<dbReference type="Proteomes" id="UP000033881">
    <property type="component" value="Unassembled WGS sequence"/>
</dbReference>
<sequence>MKDDPNQFSKFIPERSIKSASGKPLDILWDLQVSLNDRLRHSGECTLEQIPPYDSDSKIYLLSLSVEEWTSQWLTFNLPESDYKDYPVQIEHFGQKLDCKDKDEFCQTLSGLIEKDSGKLLQKYIDLASYFNNKEKQ</sequence>
<gene>
    <name evidence="1" type="ORF">UT24_C0018G0005</name>
</gene>
<name>A0A0G0M9U1_9BACT</name>
<accession>A0A0G0M9U1</accession>
<reference evidence="1 2" key="1">
    <citation type="journal article" date="2015" name="Nature">
        <title>rRNA introns, odd ribosomes, and small enigmatic genomes across a large radiation of phyla.</title>
        <authorList>
            <person name="Brown C.T."/>
            <person name="Hug L.A."/>
            <person name="Thomas B.C."/>
            <person name="Sharon I."/>
            <person name="Castelle C.J."/>
            <person name="Singh A."/>
            <person name="Wilkins M.J."/>
            <person name="Williams K.H."/>
            <person name="Banfield J.F."/>
        </authorList>
    </citation>
    <scope>NUCLEOTIDE SEQUENCE [LARGE SCALE GENOMIC DNA]</scope>
</reference>
<proteinExistence type="predicted"/>
<protein>
    <submittedName>
        <fullName evidence="1">Uncharacterized protein</fullName>
    </submittedName>
</protein>
<comment type="caution">
    <text evidence="1">The sequence shown here is derived from an EMBL/GenBank/DDBJ whole genome shotgun (WGS) entry which is preliminary data.</text>
</comment>
<dbReference type="STRING" id="1618574.UT24_C0018G0005"/>
<dbReference type="EMBL" id="LBWB01000018">
    <property type="protein sequence ID" value="KKR00023.1"/>
    <property type="molecule type" value="Genomic_DNA"/>
</dbReference>
<evidence type="ECO:0000313" key="1">
    <source>
        <dbReference type="EMBL" id="KKR00023.1"/>
    </source>
</evidence>
<organism evidence="1 2">
    <name type="scientific">Candidatus Woesebacteria bacterium GW2011_GWB1_39_12</name>
    <dbReference type="NCBI Taxonomy" id="1618574"/>
    <lineage>
        <taxon>Bacteria</taxon>
        <taxon>Candidatus Woeseibacteriota</taxon>
    </lineage>
</organism>
<dbReference type="AlphaFoldDB" id="A0A0G0M9U1"/>
<evidence type="ECO:0000313" key="2">
    <source>
        <dbReference type="Proteomes" id="UP000033881"/>
    </source>
</evidence>